<reference evidence="1" key="1">
    <citation type="submission" date="2014-11" db="EMBL/GenBank/DDBJ databases">
        <authorList>
            <person name="Amaro Gonzalez C."/>
        </authorList>
    </citation>
    <scope>NUCLEOTIDE SEQUENCE</scope>
</reference>
<protein>
    <submittedName>
        <fullName evidence="1">Uncharacterized protein</fullName>
    </submittedName>
</protein>
<reference evidence="1" key="2">
    <citation type="journal article" date="2015" name="Fish Shellfish Immunol.">
        <title>Early steps in the European eel (Anguilla anguilla)-Vibrio vulnificus interaction in the gills: Role of the RtxA13 toxin.</title>
        <authorList>
            <person name="Callol A."/>
            <person name="Pajuelo D."/>
            <person name="Ebbesson L."/>
            <person name="Teles M."/>
            <person name="MacKenzie S."/>
            <person name="Amaro C."/>
        </authorList>
    </citation>
    <scope>NUCLEOTIDE SEQUENCE</scope>
</reference>
<name>A0A0E9P8Q2_ANGAN</name>
<dbReference type="AlphaFoldDB" id="A0A0E9P8Q2"/>
<dbReference type="EMBL" id="GBXM01107556">
    <property type="protein sequence ID" value="JAH01021.1"/>
    <property type="molecule type" value="Transcribed_RNA"/>
</dbReference>
<sequence length="44" mass="5178">MVTKKYYVLIVCCIKKMLFFNYRNIAKSVEIFSKIVKLISGFTP</sequence>
<proteinExistence type="predicted"/>
<accession>A0A0E9P8Q2</accession>
<evidence type="ECO:0000313" key="1">
    <source>
        <dbReference type="EMBL" id="JAH01021.1"/>
    </source>
</evidence>
<organism evidence="1">
    <name type="scientific">Anguilla anguilla</name>
    <name type="common">European freshwater eel</name>
    <name type="synonym">Muraena anguilla</name>
    <dbReference type="NCBI Taxonomy" id="7936"/>
    <lineage>
        <taxon>Eukaryota</taxon>
        <taxon>Metazoa</taxon>
        <taxon>Chordata</taxon>
        <taxon>Craniata</taxon>
        <taxon>Vertebrata</taxon>
        <taxon>Euteleostomi</taxon>
        <taxon>Actinopterygii</taxon>
        <taxon>Neopterygii</taxon>
        <taxon>Teleostei</taxon>
        <taxon>Anguilliformes</taxon>
        <taxon>Anguillidae</taxon>
        <taxon>Anguilla</taxon>
    </lineage>
</organism>